<organism evidence="2 3">
    <name type="scientific">Neurospora tetraspora</name>
    <dbReference type="NCBI Taxonomy" id="94610"/>
    <lineage>
        <taxon>Eukaryota</taxon>
        <taxon>Fungi</taxon>
        <taxon>Dikarya</taxon>
        <taxon>Ascomycota</taxon>
        <taxon>Pezizomycotina</taxon>
        <taxon>Sordariomycetes</taxon>
        <taxon>Sordariomycetidae</taxon>
        <taxon>Sordariales</taxon>
        <taxon>Sordariaceae</taxon>
        <taxon>Neurospora</taxon>
    </lineage>
</organism>
<proteinExistence type="predicted"/>
<accession>A0AAE0MUG0</accession>
<gene>
    <name evidence="2" type="ORF">B0H65DRAFT_123265</name>
</gene>
<dbReference type="RefSeq" id="XP_062684783.1">
    <property type="nucleotide sequence ID" value="XM_062820705.1"/>
</dbReference>
<keyword evidence="1" id="KW-1133">Transmembrane helix</keyword>
<keyword evidence="3" id="KW-1185">Reference proteome</keyword>
<keyword evidence="1" id="KW-0812">Transmembrane</keyword>
<evidence type="ECO:0000256" key="1">
    <source>
        <dbReference type="SAM" id="Phobius"/>
    </source>
</evidence>
<evidence type="ECO:0000313" key="3">
    <source>
        <dbReference type="Proteomes" id="UP001278500"/>
    </source>
</evidence>
<feature type="transmembrane region" description="Helical" evidence="1">
    <location>
        <begin position="122"/>
        <end position="140"/>
    </location>
</feature>
<sequence length="251" mass="28018">MPSGPITIAFRPLVWPSLTPHWRPQRRPTPSCPFSGSRTRRDCDFFQPTIPFPGTPNLRRHPFLKQLQSSFRTQALSSSLSANPPTLPPFPIARRAISTSTTLWLTLAQATTRASIANGFALVLRSVGIRLAVLFALIFSRFLETRHPRALPRPSSPLPVAVAVAFIVAVAIVLWCTTTRLLILFTTISASPDHYRNHDPVHIFYLADPTRLLPLLYISKKNSLGNELHTPLPNPRFGILSASDRLKEHRA</sequence>
<reference evidence="2" key="2">
    <citation type="submission" date="2023-06" db="EMBL/GenBank/DDBJ databases">
        <authorList>
            <consortium name="Lawrence Berkeley National Laboratory"/>
            <person name="Haridas S."/>
            <person name="Hensen N."/>
            <person name="Bonometti L."/>
            <person name="Westerberg I."/>
            <person name="Brannstrom I.O."/>
            <person name="Guillou S."/>
            <person name="Cros-Aarteil S."/>
            <person name="Calhoun S."/>
            <person name="Kuo A."/>
            <person name="Mondo S."/>
            <person name="Pangilinan J."/>
            <person name="Riley R."/>
            <person name="Labutti K."/>
            <person name="Andreopoulos B."/>
            <person name="Lipzen A."/>
            <person name="Chen C."/>
            <person name="Yanf M."/>
            <person name="Daum C."/>
            <person name="Ng V."/>
            <person name="Clum A."/>
            <person name="Steindorff A."/>
            <person name="Ohm R."/>
            <person name="Martin F."/>
            <person name="Silar P."/>
            <person name="Natvig D."/>
            <person name="Lalanne C."/>
            <person name="Gautier V."/>
            <person name="Ament-Velasquez S.L."/>
            <person name="Kruys A."/>
            <person name="Hutchinson M.I."/>
            <person name="Powell A.J."/>
            <person name="Barry K."/>
            <person name="Miller A.N."/>
            <person name="Grigoriev I.V."/>
            <person name="Debuchy R."/>
            <person name="Gladieux P."/>
            <person name="Thoren M.H."/>
            <person name="Johannesson H."/>
        </authorList>
    </citation>
    <scope>NUCLEOTIDE SEQUENCE</scope>
    <source>
        <strain evidence="2">CBS 560.94</strain>
    </source>
</reference>
<feature type="transmembrane region" description="Helical" evidence="1">
    <location>
        <begin position="160"/>
        <end position="183"/>
    </location>
</feature>
<protein>
    <submittedName>
        <fullName evidence="2">Uncharacterized protein</fullName>
    </submittedName>
</protein>
<dbReference type="Proteomes" id="UP001278500">
    <property type="component" value="Unassembled WGS sequence"/>
</dbReference>
<dbReference type="EMBL" id="JAUEPP010000002">
    <property type="protein sequence ID" value="KAK3351488.1"/>
    <property type="molecule type" value="Genomic_DNA"/>
</dbReference>
<dbReference type="GeneID" id="87857859"/>
<evidence type="ECO:0000313" key="2">
    <source>
        <dbReference type="EMBL" id="KAK3351488.1"/>
    </source>
</evidence>
<keyword evidence="1" id="KW-0472">Membrane</keyword>
<name>A0AAE0MUG0_9PEZI</name>
<dbReference type="AlphaFoldDB" id="A0AAE0MUG0"/>
<comment type="caution">
    <text evidence="2">The sequence shown here is derived from an EMBL/GenBank/DDBJ whole genome shotgun (WGS) entry which is preliminary data.</text>
</comment>
<reference evidence="2" key="1">
    <citation type="journal article" date="2023" name="Mol. Phylogenet. Evol.">
        <title>Genome-scale phylogeny and comparative genomics of the fungal order Sordariales.</title>
        <authorList>
            <person name="Hensen N."/>
            <person name="Bonometti L."/>
            <person name="Westerberg I."/>
            <person name="Brannstrom I.O."/>
            <person name="Guillou S."/>
            <person name="Cros-Aarteil S."/>
            <person name="Calhoun S."/>
            <person name="Haridas S."/>
            <person name="Kuo A."/>
            <person name="Mondo S."/>
            <person name="Pangilinan J."/>
            <person name="Riley R."/>
            <person name="LaButti K."/>
            <person name="Andreopoulos B."/>
            <person name="Lipzen A."/>
            <person name="Chen C."/>
            <person name="Yan M."/>
            <person name="Daum C."/>
            <person name="Ng V."/>
            <person name="Clum A."/>
            <person name="Steindorff A."/>
            <person name="Ohm R.A."/>
            <person name="Martin F."/>
            <person name="Silar P."/>
            <person name="Natvig D.O."/>
            <person name="Lalanne C."/>
            <person name="Gautier V."/>
            <person name="Ament-Velasquez S.L."/>
            <person name="Kruys A."/>
            <person name="Hutchinson M.I."/>
            <person name="Powell A.J."/>
            <person name="Barry K."/>
            <person name="Miller A.N."/>
            <person name="Grigoriev I.V."/>
            <person name="Debuchy R."/>
            <person name="Gladieux P."/>
            <person name="Hiltunen Thoren M."/>
            <person name="Johannesson H."/>
        </authorList>
    </citation>
    <scope>NUCLEOTIDE SEQUENCE</scope>
    <source>
        <strain evidence="2">CBS 560.94</strain>
    </source>
</reference>